<dbReference type="PANTHER" id="PTHR43092:SF2">
    <property type="entry name" value="HERCYNYLCYSTEINE SULFOXIDE LYASE"/>
    <property type="match status" value="1"/>
</dbReference>
<dbReference type="InterPro" id="IPR015422">
    <property type="entry name" value="PyrdxlP-dep_Trfase_small"/>
</dbReference>
<reference evidence="4" key="1">
    <citation type="submission" date="2023-07" db="EMBL/GenBank/DDBJ databases">
        <title>A draft genome of Kazachstania heterogenica Y-27499.</title>
        <authorList>
            <person name="Donic C."/>
            <person name="Kralova J.S."/>
            <person name="Fidel L."/>
            <person name="Ben-Dor S."/>
            <person name="Jung S."/>
        </authorList>
    </citation>
    <scope>NUCLEOTIDE SEQUENCE [LARGE SCALE GENOMIC DNA]</scope>
    <source>
        <strain evidence="4">Y27499</strain>
    </source>
</reference>
<comment type="caution">
    <text evidence="3">The sequence shown here is derived from an EMBL/GenBank/DDBJ whole genome shotgun (WGS) entry which is preliminary data.</text>
</comment>
<dbReference type="InterPro" id="IPR015421">
    <property type="entry name" value="PyrdxlP-dep_Trfase_major"/>
</dbReference>
<evidence type="ECO:0000259" key="2">
    <source>
        <dbReference type="Pfam" id="PF00266"/>
    </source>
</evidence>
<dbReference type="InterPro" id="IPR000192">
    <property type="entry name" value="Aminotrans_V_dom"/>
</dbReference>
<dbReference type="Gene3D" id="3.90.1150.10">
    <property type="entry name" value="Aspartate Aminotransferase, domain 1"/>
    <property type="match status" value="1"/>
</dbReference>
<organism evidence="3 4">
    <name type="scientific">Arxiozyma heterogenica</name>
    <dbReference type="NCBI Taxonomy" id="278026"/>
    <lineage>
        <taxon>Eukaryota</taxon>
        <taxon>Fungi</taxon>
        <taxon>Dikarya</taxon>
        <taxon>Ascomycota</taxon>
        <taxon>Saccharomycotina</taxon>
        <taxon>Saccharomycetes</taxon>
        <taxon>Saccharomycetales</taxon>
        <taxon>Saccharomycetaceae</taxon>
        <taxon>Arxiozyma</taxon>
    </lineage>
</organism>
<proteinExistence type="predicted"/>
<dbReference type="AlphaFoldDB" id="A0AAN7WMM1"/>
<keyword evidence="1" id="KW-0663">Pyridoxal phosphate</keyword>
<dbReference type="Gene3D" id="3.40.640.10">
    <property type="entry name" value="Type I PLP-dependent aspartate aminotransferase-like (Major domain)"/>
    <property type="match status" value="1"/>
</dbReference>
<name>A0AAN7WMM1_9SACH</name>
<feature type="domain" description="Aminotransferase class V" evidence="2">
    <location>
        <begin position="59"/>
        <end position="315"/>
    </location>
</feature>
<dbReference type="Proteomes" id="UP001306508">
    <property type="component" value="Unassembled WGS sequence"/>
</dbReference>
<dbReference type="SUPFAM" id="SSF53383">
    <property type="entry name" value="PLP-dependent transferases"/>
    <property type="match status" value="1"/>
</dbReference>
<evidence type="ECO:0000313" key="3">
    <source>
        <dbReference type="EMBL" id="KAK5779808.1"/>
    </source>
</evidence>
<keyword evidence="4" id="KW-1185">Reference proteome</keyword>
<dbReference type="InterPro" id="IPR015424">
    <property type="entry name" value="PyrdxlP-dep_Trfase"/>
</dbReference>
<dbReference type="Pfam" id="PF00266">
    <property type="entry name" value="Aminotran_5"/>
    <property type="match status" value="1"/>
</dbReference>
<protein>
    <recommendedName>
        <fullName evidence="2">Aminotransferase class V domain-containing protein</fullName>
    </recommendedName>
</protein>
<dbReference type="EMBL" id="JAWIZZ010000045">
    <property type="protein sequence ID" value="KAK5779808.1"/>
    <property type="molecule type" value="Genomic_DNA"/>
</dbReference>
<sequence>MAQFGTEFRKRYFPHIPDDLIPVNHGSRGLTPKPILEYLDAMNKEHELDPDEFYLIRAKDRYVNQLKSLSEFLKVDYRNLILITHATMAVNCVLRSIPWDFKKDKILIHSSTYRACAYSVDFLHDRFNLQFDVVDILYPMEDDEIVQKFETKLSHTKYKLCMFDTICSMPGVRFPYKELIKVCKKYDTWSLIDGAHGVGLENMDFICELKPDFITSNLHKWFSTPKSCAFIYVDPKHHRLMQTFPISWSYPLNSTKNNKEVEENILIEKFWYVGTINYSAAFCIEKAIEFRKNICGGEENIHEYQKELEKKAIDIVLREFGSGAKFLDNNAHTLNCIGMFNISFPKNEKNTKFIENLSESYDDYRKFKLRCETRMIKEDKTFAPFIAHNNELWVRFSVNIYNIASDYEKSARLVKRVIDKCIEEELE</sequence>
<gene>
    <name evidence="3" type="ORF">RI543_002344</name>
</gene>
<evidence type="ECO:0000313" key="4">
    <source>
        <dbReference type="Proteomes" id="UP001306508"/>
    </source>
</evidence>
<evidence type="ECO:0000256" key="1">
    <source>
        <dbReference type="ARBA" id="ARBA00022898"/>
    </source>
</evidence>
<dbReference type="PANTHER" id="PTHR43092">
    <property type="entry name" value="L-CYSTEINE DESULFHYDRASE"/>
    <property type="match status" value="1"/>
</dbReference>
<accession>A0AAN7WMM1</accession>